<dbReference type="PROSITE" id="PS51677">
    <property type="entry name" value="NODB"/>
    <property type="match status" value="1"/>
</dbReference>
<feature type="disulfide bond" evidence="8">
    <location>
        <begin position="57"/>
        <end position="71"/>
    </location>
</feature>
<keyword evidence="4 10" id="KW-0732">Signal</keyword>
<proteinExistence type="predicted"/>
<accession>A0A9N9PPD1</accession>
<dbReference type="GO" id="GO:0016810">
    <property type="term" value="F:hydrolase activity, acting on carbon-nitrogen (but not peptide) bonds"/>
    <property type="evidence" value="ECO:0007669"/>
    <property type="project" value="InterPro"/>
</dbReference>
<dbReference type="CDD" id="cd00035">
    <property type="entry name" value="ChtBD1"/>
    <property type="match status" value="1"/>
</dbReference>
<dbReference type="CDD" id="cd10951">
    <property type="entry name" value="CE4_ClCDA_like"/>
    <property type="match status" value="1"/>
</dbReference>
<dbReference type="PANTHER" id="PTHR46471:SF4">
    <property type="entry name" value="CHITIN DEACETYLASE"/>
    <property type="match status" value="1"/>
</dbReference>
<dbReference type="OrthoDB" id="407355at2759"/>
<evidence type="ECO:0000256" key="4">
    <source>
        <dbReference type="ARBA" id="ARBA00022729"/>
    </source>
</evidence>
<organism evidence="13 14">
    <name type="scientific">Hymenoscyphus fraxineus</name>
    <dbReference type="NCBI Taxonomy" id="746836"/>
    <lineage>
        <taxon>Eukaryota</taxon>
        <taxon>Fungi</taxon>
        <taxon>Dikarya</taxon>
        <taxon>Ascomycota</taxon>
        <taxon>Pezizomycotina</taxon>
        <taxon>Leotiomycetes</taxon>
        <taxon>Helotiales</taxon>
        <taxon>Helotiaceae</taxon>
        <taxon>Hymenoscyphus</taxon>
    </lineage>
</organism>
<dbReference type="InterPro" id="IPR001002">
    <property type="entry name" value="Chitin-bd_1"/>
</dbReference>
<dbReference type="AlphaFoldDB" id="A0A9N9PPD1"/>
<dbReference type="SUPFAM" id="SSF88713">
    <property type="entry name" value="Glycoside hydrolase/deacetylase"/>
    <property type="match status" value="1"/>
</dbReference>
<keyword evidence="6" id="KW-0119">Carbohydrate metabolism</keyword>
<protein>
    <recommendedName>
        <fullName evidence="15">Carbohydrate esterase family 4 protein</fullName>
    </recommendedName>
</protein>
<evidence type="ECO:0008006" key="15">
    <source>
        <dbReference type="Google" id="ProtNLM"/>
    </source>
</evidence>
<feature type="chain" id="PRO_5040460543" description="Carbohydrate esterase family 4 protein" evidence="10">
    <location>
        <begin position="20"/>
        <end position="425"/>
    </location>
</feature>
<dbReference type="GO" id="GO:0005975">
    <property type="term" value="P:carbohydrate metabolic process"/>
    <property type="evidence" value="ECO:0007669"/>
    <property type="project" value="InterPro"/>
</dbReference>
<evidence type="ECO:0000259" key="12">
    <source>
        <dbReference type="PROSITE" id="PS51677"/>
    </source>
</evidence>
<evidence type="ECO:0000256" key="5">
    <source>
        <dbReference type="ARBA" id="ARBA00022801"/>
    </source>
</evidence>
<evidence type="ECO:0000256" key="10">
    <source>
        <dbReference type="SAM" id="SignalP"/>
    </source>
</evidence>
<dbReference type="SUPFAM" id="SSF57016">
    <property type="entry name" value="Plant lectins/antimicrobial peptides"/>
    <property type="match status" value="2"/>
</dbReference>
<comment type="caution">
    <text evidence="8">Lacks conserved residue(s) required for the propagation of feature annotation.</text>
</comment>
<dbReference type="PANTHER" id="PTHR46471">
    <property type="entry name" value="CHITIN DEACETYLASE"/>
    <property type="match status" value="1"/>
</dbReference>
<name>A0A9N9PPD1_9HELO</name>
<dbReference type="InterPro" id="IPR002509">
    <property type="entry name" value="NODB_dom"/>
</dbReference>
<dbReference type="GO" id="GO:0008061">
    <property type="term" value="F:chitin binding"/>
    <property type="evidence" value="ECO:0007669"/>
    <property type="project" value="UniProtKB-UniRule"/>
</dbReference>
<evidence type="ECO:0000256" key="8">
    <source>
        <dbReference type="PROSITE-ProRule" id="PRU00261"/>
    </source>
</evidence>
<keyword evidence="7" id="KW-0170">Cobalt</keyword>
<feature type="signal peptide" evidence="10">
    <location>
        <begin position="1"/>
        <end position="19"/>
    </location>
</feature>
<dbReference type="PROSITE" id="PS00026">
    <property type="entry name" value="CHIT_BIND_I_1"/>
    <property type="match status" value="2"/>
</dbReference>
<dbReference type="Pfam" id="PF01522">
    <property type="entry name" value="Polysacc_deac_1"/>
    <property type="match status" value="1"/>
</dbReference>
<evidence type="ECO:0000256" key="7">
    <source>
        <dbReference type="ARBA" id="ARBA00023285"/>
    </source>
</evidence>
<keyword evidence="5" id="KW-0378">Hydrolase</keyword>
<dbReference type="InterPro" id="IPR011330">
    <property type="entry name" value="Glyco_hydro/deAcase_b/a-brl"/>
</dbReference>
<keyword evidence="14" id="KW-1185">Reference proteome</keyword>
<sequence>MRSFTSVALMACGLNTALAGVLDFSLSRRAVSPDNTCGTQGTGGTPNAYTCPTELPCCSSNGFCGSTDDYCLVGGGCQSPFGTCKTPEAESPPPESPPSESPPPESPPPESPPPESPPPTTTPSGGLCGPGIGSCGPTECCSGAGFCGTGIDYCQAPDCQFKFGPACDAHALPTGTNTSSIPRPKAGNVLYGSAGIYDCTETGTMALTFDDGPYIYTEHVLDLLKQYNAKATFFVTGNNIGKGAIDDPSTPWPGLLRRMFAEGHQIASHSWSHADLCDITSAERKNEMYKLEMAVRNVLGVIPTYMRPPYSSCNAECGCEADMEELGYHITYFDLDTSDYLNNTPELIQNSKNLFDQPLEGKSPATDDFLLIAHDIHNTTSEVLTEYMLQGIAARGYRPVTVGTCLGDDQANWYRADASAPAPAK</sequence>
<keyword evidence="3" id="KW-0479">Metal-binding</keyword>
<evidence type="ECO:0000256" key="6">
    <source>
        <dbReference type="ARBA" id="ARBA00023277"/>
    </source>
</evidence>
<evidence type="ECO:0000256" key="9">
    <source>
        <dbReference type="SAM" id="MobiDB-lite"/>
    </source>
</evidence>
<dbReference type="SMART" id="SM00270">
    <property type="entry name" value="ChtBD1"/>
    <property type="match status" value="2"/>
</dbReference>
<evidence type="ECO:0000256" key="3">
    <source>
        <dbReference type="ARBA" id="ARBA00022723"/>
    </source>
</evidence>
<evidence type="ECO:0000313" key="13">
    <source>
        <dbReference type="EMBL" id="CAG8950528.1"/>
    </source>
</evidence>
<feature type="disulfide bond" evidence="8">
    <location>
        <begin position="135"/>
        <end position="147"/>
    </location>
</feature>
<dbReference type="EMBL" id="CAJVRL010000038">
    <property type="protein sequence ID" value="CAG8950528.1"/>
    <property type="molecule type" value="Genomic_DNA"/>
</dbReference>
<feature type="domain" description="NodB homology" evidence="12">
    <location>
        <begin position="203"/>
        <end position="400"/>
    </location>
</feature>
<feature type="region of interest" description="Disordered" evidence="9">
    <location>
        <begin position="86"/>
        <end position="123"/>
    </location>
</feature>
<evidence type="ECO:0000259" key="11">
    <source>
        <dbReference type="PROSITE" id="PS50941"/>
    </source>
</evidence>
<evidence type="ECO:0000256" key="1">
    <source>
        <dbReference type="ARBA" id="ARBA00001941"/>
    </source>
</evidence>
<evidence type="ECO:0000313" key="14">
    <source>
        <dbReference type="Proteomes" id="UP000696280"/>
    </source>
</evidence>
<dbReference type="InterPro" id="IPR036861">
    <property type="entry name" value="Endochitinase-like_sf"/>
</dbReference>
<feature type="domain" description="Chitin-binding type-1" evidence="11">
    <location>
        <begin position="125"/>
        <end position="169"/>
    </location>
</feature>
<feature type="compositionally biased region" description="Pro residues" evidence="9">
    <location>
        <begin position="90"/>
        <end position="121"/>
    </location>
</feature>
<reference evidence="13" key="1">
    <citation type="submission" date="2021-07" db="EMBL/GenBank/DDBJ databases">
        <authorList>
            <person name="Durling M."/>
        </authorList>
    </citation>
    <scope>NUCLEOTIDE SEQUENCE</scope>
</reference>
<comment type="caution">
    <text evidence="13">The sequence shown here is derived from an EMBL/GenBank/DDBJ whole genome shotgun (WGS) entry which is preliminary data.</text>
</comment>
<feature type="domain" description="Chitin-binding type-1" evidence="11">
    <location>
        <begin position="34"/>
        <end position="86"/>
    </location>
</feature>
<evidence type="ECO:0000256" key="2">
    <source>
        <dbReference type="ARBA" id="ARBA00022669"/>
    </source>
</evidence>
<dbReference type="GO" id="GO:0046872">
    <property type="term" value="F:metal ion binding"/>
    <property type="evidence" value="ECO:0007669"/>
    <property type="project" value="UniProtKB-KW"/>
</dbReference>
<dbReference type="PROSITE" id="PS50941">
    <property type="entry name" value="CHIT_BIND_I_2"/>
    <property type="match status" value="2"/>
</dbReference>
<dbReference type="Proteomes" id="UP000696280">
    <property type="component" value="Unassembled WGS sequence"/>
</dbReference>
<dbReference type="Gene3D" id="3.30.60.10">
    <property type="entry name" value="Endochitinase-like"/>
    <property type="match status" value="2"/>
</dbReference>
<dbReference type="InterPro" id="IPR018371">
    <property type="entry name" value="Chitin-binding_1_CS"/>
</dbReference>
<dbReference type="Gene3D" id="3.20.20.370">
    <property type="entry name" value="Glycoside hydrolase/deacetylase"/>
    <property type="match status" value="1"/>
</dbReference>
<keyword evidence="8" id="KW-1015">Disulfide bond</keyword>
<keyword evidence="2 8" id="KW-0147">Chitin-binding</keyword>
<gene>
    <name evidence="13" type="ORF">HYFRA_00002735</name>
</gene>
<comment type="cofactor">
    <cofactor evidence="1">
        <name>Co(2+)</name>
        <dbReference type="ChEBI" id="CHEBI:48828"/>
    </cofactor>
</comment>
<feature type="disulfide bond" evidence="8">
    <location>
        <begin position="140"/>
        <end position="154"/>
    </location>
</feature>